<evidence type="ECO:0000313" key="2">
    <source>
        <dbReference type="EMBL" id="TYJ99417.1"/>
    </source>
</evidence>
<keyword evidence="2" id="KW-0489">Methyltransferase</keyword>
<evidence type="ECO:0000313" key="4">
    <source>
        <dbReference type="Proteomes" id="UP000321947"/>
    </source>
</evidence>
<protein>
    <submittedName>
        <fullName evidence="2">Histone-lysine N-methyltransferase ASHR1 isoform X1</fullName>
    </submittedName>
</protein>
<dbReference type="Proteomes" id="UP000321393">
    <property type="component" value="Unassembled WGS sequence"/>
</dbReference>
<name>A0A5D3BJV6_CUCMM</name>
<accession>A0A5D3BJV6</accession>
<organism evidence="2 4">
    <name type="scientific">Cucumis melo var. makuwa</name>
    <name type="common">Oriental melon</name>
    <dbReference type="NCBI Taxonomy" id="1194695"/>
    <lineage>
        <taxon>Eukaryota</taxon>
        <taxon>Viridiplantae</taxon>
        <taxon>Streptophyta</taxon>
        <taxon>Embryophyta</taxon>
        <taxon>Tracheophyta</taxon>
        <taxon>Spermatophyta</taxon>
        <taxon>Magnoliopsida</taxon>
        <taxon>eudicotyledons</taxon>
        <taxon>Gunneridae</taxon>
        <taxon>Pentapetalae</taxon>
        <taxon>rosids</taxon>
        <taxon>fabids</taxon>
        <taxon>Cucurbitales</taxon>
        <taxon>Cucurbitaceae</taxon>
        <taxon>Benincaseae</taxon>
        <taxon>Cucumis</taxon>
    </lineage>
</organism>
<evidence type="ECO:0000313" key="3">
    <source>
        <dbReference type="Proteomes" id="UP000321393"/>
    </source>
</evidence>
<gene>
    <name evidence="2" type="ORF">E5676_scaffold316G00030</name>
    <name evidence="1" type="ORF">E6C27_scaffold219G001880</name>
</gene>
<evidence type="ECO:0000313" key="1">
    <source>
        <dbReference type="EMBL" id="KAA0032329.1"/>
    </source>
</evidence>
<keyword evidence="2" id="KW-0808">Transferase</keyword>
<reference evidence="3 4" key="1">
    <citation type="submission" date="2019-08" db="EMBL/GenBank/DDBJ databases">
        <title>Draft genome sequences of two oriental melons (Cucumis melo L. var makuwa).</title>
        <authorList>
            <person name="Kwon S.-Y."/>
        </authorList>
    </citation>
    <scope>NUCLEOTIDE SEQUENCE [LARGE SCALE GENOMIC DNA]</scope>
    <source>
        <strain evidence="4">cv. Chang Bougi</strain>
        <strain evidence="3">cv. SW 3</strain>
        <tissue evidence="2">Leaf</tissue>
    </source>
</reference>
<proteinExistence type="predicted"/>
<comment type="caution">
    <text evidence="2">The sequence shown here is derived from an EMBL/GenBank/DDBJ whole genome shotgun (WGS) entry which is preliminary data.</text>
</comment>
<dbReference type="GO" id="GO:0008168">
    <property type="term" value="F:methyltransferase activity"/>
    <property type="evidence" value="ECO:0007669"/>
    <property type="project" value="UniProtKB-KW"/>
</dbReference>
<dbReference type="EMBL" id="SSTE01021801">
    <property type="protein sequence ID" value="KAA0032329.1"/>
    <property type="molecule type" value="Genomic_DNA"/>
</dbReference>
<dbReference type="GO" id="GO:0032259">
    <property type="term" value="P:methylation"/>
    <property type="evidence" value="ECO:0007669"/>
    <property type="project" value="UniProtKB-KW"/>
</dbReference>
<sequence>MVQTRIEERMELIDQEIVGIKKEMSKIPVIELNLTETTKNLELMQLQSKKQQQAILRFMETATERSMMR</sequence>
<dbReference type="Proteomes" id="UP000321947">
    <property type="component" value="Unassembled WGS sequence"/>
</dbReference>
<dbReference type="AlphaFoldDB" id="A0A5D3BJV6"/>
<dbReference type="EMBL" id="SSTD01017699">
    <property type="protein sequence ID" value="TYJ99417.1"/>
    <property type="molecule type" value="Genomic_DNA"/>
</dbReference>